<keyword evidence="3 8" id="KW-0479">Metal-binding</keyword>
<evidence type="ECO:0000256" key="4">
    <source>
        <dbReference type="ARBA" id="ARBA00022771"/>
    </source>
</evidence>
<dbReference type="GO" id="GO:0008270">
    <property type="term" value="F:zinc ion binding"/>
    <property type="evidence" value="ECO:0007669"/>
    <property type="project" value="UniProtKB-KW"/>
</dbReference>
<reference evidence="13" key="2">
    <citation type="submission" date="2025-09" db="UniProtKB">
        <authorList>
            <consortium name="Ensembl"/>
        </authorList>
    </citation>
    <scope>IDENTIFICATION</scope>
</reference>
<keyword evidence="6 10" id="KW-0539">Nucleus</keyword>
<proteinExistence type="inferred from homology"/>
<dbReference type="Pfam" id="PF12998">
    <property type="entry name" value="ING"/>
    <property type="match status" value="1"/>
</dbReference>
<dbReference type="FunFam" id="3.30.40.10:FF:000021">
    <property type="entry name" value="Inhibitor of growth 2b"/>
    <property type="match status" value="1"/>
</dbReference>
<feature type="binding site" evidence="8">
    <location>
        <position position="289"/>
    </location>
    <ligand>
        <name>Zn(2+)</name>
        <dbReference type="ChEBI" id="CHEBI:29105"/>
        <label>2</label>
    </ligand>
</feature>
<comment type="domain">
    <text evidence="10">The PHD-type zinc finger mediates the binding to H3K4me3.</text>
</comment>
<evidence type="ECO:0000256" key="9">
    <source>
        <dbReference type="PROSITE-ProRule" id="PRU00146"/>
    </source>
</evidence>
<dbReference type="InterPro" id="IPR019786">
    <property type="entry name" value="Zinc_finger_PHD-type_CS"/>
</dbReference>
<evidence type="ECO:0000313" key="14">
    <source>
        <dbReference type="Proteomes" id="UP000694388"/>
    </source>
</evidence>
<dbReference type="InterPro" id="IPR011011">
    <property type="entry name" value="Znf_FYVE_PHD"/>
</dbReference>
<evidence type="ECO:0000256" key="7">
    <source>
        <dbReference type="PIRSR" id="PIRSR628651-50"/>
    </source>
</evidence>
<sequence>MLEQVNGEQAGARDYVEEYLDCVESLPCELQREVSLLRELDSRHQVFLSDIEACCSLVARKAEPVSSEARHQALQQARCALLRSEQLRDEQLQLAAALAEVAETRARRLQSWASPSFGVTMSAMESSPFAPDKSGTTASSLSRQKGSGTSLDQDITAREEMPQSTISTSTTTTRKRSRRRGQNIEERENGLASSPEPREKKPRSCGTSSNNASNNSGRKKRKRSRAKRRSVSPTIDVDIPIDPDEPTYCLCEQVSYGEMIGCDNPDCPIEWFHFACVGLRHKPKGRWFCPKCRGDSEKTMVIERSVVVEKPVALERAGLERTRKARCFSLPPPFFYFFFFNRVA</sequence>
<feature type="binding site" evidence="8">
    <location>
        <position position="249"/>
    </location>
    <ligand>
        <name>Zn(2+)</name>
        <dbReference type="ChEBI" id="CHEBI:29105"/>
        <label>1</label>
    </ligand>
</feature>
<feature type="binding site" evidence="8">
    <location>
        <position position="276"/>
    </location>
    <ligand>
        <name>Zn(2+)</name>
        <dbReference type="ChEBI" id="CHEBI:29105"/>
        <label>1</label>
    </ligand>
</feature>
<feature type="site" description="Histone H3K4me3 binding" evidence="7">
    <location>
        <position position="259"/>
    </location>
</feature>
<dbReference type="GeneTree" id="ENSGT00940000155401"/>
<dbReference type="SMART" id="SM00249">
    <property type="entry name" value="PHD"/>
    <property type="match status" value="1"/>
</dbReference>
<dbReference type="Proteomes" id="UP000694388">
    <property type="component" value="Unplaced"/>
</dbReference>
<keyword evidence="5 8" id="KW-0862">Zinc</keyword>
<dbReference type="Gene3D" id="6.10.140.1740">
    <property type="match status" value="1"/>
</dbReference>
<dbReference type="InterPro" id="IPR001965">
    <property type="entry name" value="Znf_PHD"/>
</dbReference>
<feature type="binding site" evidence="8">
    <location>
        <position position="251"/>
    </location>
    <ligand>
        <name>Zn(2+)</name>
        <dbReference type="ChEBI" id="CHEBI:29105"/>
        <label>1</label>
    </ligand>
</feature>
<feature type="binding site" evidence="8">
    <location>
        <position position="273"/>
    </location>
    <ligand>
        <name>Zn(2+)</name>
        <dbReference type="ChEBI" id="CHEBI:29105"/>
        <label>1</label>
    </ligand>
</feature>
<feature type="site" description="Histone H3K4me3 binding" evidence="7">
    <location>
        <position position="248"/>
    </location>
</feature>
<dbReference type="PANTHER" id="PTHR10333">
    <property type="entry name" value="INHIBITOR OF GROWTH PROTEIN"/>
    <property type="match status" value="1"/>
</dbReference>
<evidence type="ECO:0000256" key="10">
    <source>
        <dbReference type="RuleBase" id="RU361213"/>
    </source>
</evidence>
<evidence type="ECO:0000256" key="2">
    <source>
        <dbReference type="ARBA" id="ARBA00010210"/>
    </source>
</evidence>
<dbReference type="Ensembl" id="ENSEBUT00000016952.1">
    <property type="protein sequence ID" value="ENSEBUP00000016376.1"/>
    <property type="gene ID" value="ENSEBUG00000010274.1"/>
</dbReference>
<feature type="binding site" evidence="8">
    <location>
        <position position="292"/>
    </location>
    <ligand>
        <name>Zn(2+)</name>
        <dbReference type="ChEBI" id="CHEBI:29105"/>
        <label>2</label>
    </ligand>
</feature>
<evidence type="ECO:0000256" key="11">
    <source>
        <dbReference type="SAM" id="MobiDB-lite"/>
    </source>
</evidence>
<accession>A0A8C4QKR9</accession>
<evidence type="ECO:0000259" key="12">
    <source>
        <dbReference type="PROSITE" id="PS50016"/>
    </source>
</evidence>
<comment type="similarity">
    <text evidence="2 10">Belongs to the ING family.</text>
</comment>
<comment type="function">
    <text evidence="10">Component of an histone acetyltransferase complex.</text>
</comment>
<feature type="site" description="Histone H3K4me3 binding" evidence="7">
    <location>
        <position position="263"/>
    </location>
</feature>
<reference evidence="13" key="1">
    <citation type="submission" date="2025-08" db="UniProtKB">
        <authorList>
            <consortium name="Ensembl"/>
        </authorList>
    </citation>
    <scope>IDENTIFICATION</scope>
</reference>
<keyword evidence="14" id="KW-1185">Reference proteome</keyword>
<name>A0A8C4QKR9_EPTBU</name>
<feature type="compositionally biased region" description="Basic residues" evidence="11">
    <location>
        <begin position="217"/>
        <end position="230"/>
    </location>
</feature>
<evidence type="ECO:0000256" key="5">
    <source>
        <dbReference type="ARBA" id="ARBA00022833"/>
    </source>
</evidence>
<evidence type="ECO:0000256" key="8">
    <source>
        <dbReference type="PIRSR" id="PIRSR628651-51"/>
    </source>
</evidence>
<feature type="binding site" evidence="8">
    <location>
        <position position="267"/>
    </location>
    <ligand>
        <name>Zn(2+)</name>
        <dbReference type="ChEBI" id="CHEBI:29105"/>
        <label>2</label>
    </ligand>
</feature>
<dbReference type="PROSITE" id="PS50016">
    <property type="entry name" value="ZF_PHD_2"/>
    <property type="match status" value="1"/>
</dbReference>
<keyword evidence="10" id="KW-0156">Chromatin regulator</keyword>
<protein>
    <recommendedName>
        <fullName evidence="10">Inhibitor of growth protein</fullName>
    </recommendedName>
</protein>
<dbReference type="InterPro" id="IPR019787">
    <property type="entry name" value="Znf_PHD-finger"/>
</dbReference>
<feature type="compositionally biased region" description="Polar residues" evidence="11">
    <location>
        <begin position="134"/>
        <end position="153"/>
    </location>
</feature>
<comment type="subunit">
    <text evidence="10">Component of an histone acetyltransferase complex. Interacts with H3K4me3 and to a lesser extent with H3K4me2.</text>
</comment>
<feature type="binding site" evidence="8">
    <location>
        <position position="262"/>
    </location>
    <ligand>
        <name>Zn(2+)</name>
        <dbReference type="ChEBI" id="CHEBI:29105"/>
        <label>2</label>
    </ligand>
</feature>
<evidence type="ECO:0000313" key="13">
    <source>
        <dbReference type="Ensembl" id="ENSEBUP00000016376.1"/>
    </source>
</evidence>
<organism evidence="13 14">
    <name type="scientific">Eptatretus burgeri</name>
    <name type="common">Inshore hagfish</name>
    <dbReference type="NCBI Taxonomy" id="7764"/>
    <lineage>
        <taxon>Eukaryota</taxon>
        <taxon>Metazoa</taxon>
        <taxon>Chordata</taxon>
        <taxon>Craniata</taxon>
        <taxon>Vertebrata</taxon>
        <taxon>Cyclostomata</taxon>
        <taxon>Myxini</taxon>
        <taxon>Myxiniformes</taxon>
        <taxon>Myxinidae</taxon>
        <taxon>Eptatretinae</taxon>
        <taxon>Eptatretus</taxon>
    </lineage>
</organism>
<feature type="region of interest" description="Disordered" evidence="11">
    <location>
        <begin position="124"/>
        <end position="237"/>
    </location>
</feature>
<dbReference type="InterPro" id="IPR024610">
    <property type="entry name" value="ING_N_histone-binding"/>
</dbReference>
<evidence type="ECO:0000256" key="1">
    <source>
        <dbReference type="ARBA" id="ARBA00004123"/>
    </source>
</evidence>
<dbReference type="AlphaFoldDB" id="A0A8C4QKR9"/>
<dbReference type="Gene3D" id="3.30.40.10">
    <property type="entry name" value="Zinc/RING finger domain, C3HC4 (zinc finger)"/>
    <property type="match status" value="1"/>
</dbReference>
<dbReference type="InterPro" id="IPR028651">
    <property type="entry name" value="ING_fam"/>
</dbReference>
<keyword evidence="4 9" id="KW-0863">Zinc-finger</keyword>
<dbReference type="CDD" id="cd15586">
    <property type="entry name" value="PHD_ING4_5"/>
    <property type="match status" value="1"/>
</dbReference>
<evidence type="ECO:0000256" key="3">
    <source>
        <dbReference type="ARBA" id="ARBA00022723"/>
    </source>
</evidence>
<comment type="subcellular location">
    <subcellularLocation>
        <location evidence="1 10">Nucleus</location>
    </subcellularLocation>
</comment>
<dbReference type="GO" id="GO:0006325">
    <property type="term" value="P:chromatin organization"/>
    <property type="evidence" value="ECO:0007669"/>
    <property type="project" value="UniProtKB-KW"/>
</dbReference>
<dbReference type="GO" id="GO:0005634">
    <property type="term" value="C:nucleus"/>
    <property type="evidence" value="ECO:0007669"/>
    <property type="project" value="UniProtKB-SubCell"/>
</dbReference>
<feature type="domain" description="PHD-type" evidence="12">
    <location>
        <begin position="246"/>
        <end position="295"/>
    </location>
</feature>
<dbReference type="SUPFAM" id="SSF57903">
    <property type="entry name" value="FYVE/PHD zinc finger"/>
    <property type="match status" value="1"/>
</dbReference>
<dbReference type="PROSITE" id="PS01359">
    <property type="entry name" value="ZF_PHD_1"/>
    <property type="match status" value="1"/>
</dbReference>
<dbReference type="InterPro" id="IPR013083">
    <property type="entry name" value="Znf_RING/FYVE/PHD"/>
</dbReference>
<dbReference type="GO" id="GO:0045893">
    <property type="term" value="P:positive regulation of DNA-templated transcription"/>
    <property type="evidence" value="ECO:0007669"/>
    <property type="project" value="TreeGrafter"/>
</dbReference>
<evidence type="ECO:0000256" key="6">
    <source>
        <dbReference type="ARBA" id="ARBA00023242"/>
    </source>
</evidence>
<dbReference type="SMART" id="SM01408">
    <property type="entry name" value="ING"/>
    <property type="match status" value="1"/>
</dbReference>
<dbReference type="PANTHER" id="PTHR10333:SF89">
    <property type="entry name" value="INHIBITOR OF GROWTH PROTEIN"/>
    <property type="match status" value="1"/>
</dbReference>
<feature type="site" description="Histone H3K4me3 binding" evidence="7">
    <location>
        <position position="271"/>
    </location>
</feature>